<dbReference type="InterPro" id="IPR036005">
    <property type="entry name" value="Creatinase/aminopeptidase-like"/>
</dbReference>
<dbReference type="GO" id="GO:0070006">
    <property type="term" value="F:metalloaminopeptidase activity"/>
    <property type="evidence" value="ECO:0007669"/>
    <property type="project" value="TreeGrafter"/>
</dbReference>
<keyword evidence="2" id="KW-0031">Aminopeptidase</keyword>
<dbReference type="InterPro" id="IPR001714">
    <property type="entry name" value="Pept_M24_MAP"/>
</dbReference>
<organism evidence="2 3">
    <name type="scientific">Candidatus Mycoplasma haematohominis</name>
    <dbReference type="NCBI Taxonomy" id="1494318"/>
    <lineage>
        <taxon>Bacteria</taxon>
        <taxon>Bacillati</taxon>
        <taxon>Mycoplasmatota</taxon>
        <taxon>Mollicutes</taxon>
        <taxon>Mycoplasmataceae</taxon>
        <taxon>Mycoplasma</taxon>
    </lineage>
</organism>
<evidence type="ECO:0000259" key="1">
    <source>
        <dbReference type="Pfam" id="PF00557"/>
    </source>
</evidence>
<evidence type="ECO:0000313" key="2">
    <source>
        <dbReference type="EMBL" id="GCE63956.1"/>
    </source>
</evidence>
<comment type="caution">
    <text evidence="2">The sequence shown here is derived from an EMBL/GenBank/DDBJ whole genome shotgun (WGS) entry which is preliminary data.</text>
</comment>
<gene>
    <name evidence="2" type="primary">map</name>
    <name evidence="2" type="ORF">MHSWG343_09630</name>
</gene>
<dbReference type="GO" id="GO:0005829">
    <property type="term" value="C:cytosol"/>
    <property type="evidence" value="ECO:0007669"/>
    <property type="project" value="TreeGrafter"/>
</dbReference>
<dbReference type="InterPro" id="IPR000994">
    <property type="entry name" value="Pept_M24"/>
</dbReference>
<dbReference type="Pfam" id="PF00557">
    <property type="entry name" value="Peptidase_M24"/>
    <property type="match status" value="1"/>
</dbReference>
<sequence length="274" mass="30787">MENKDEITLSPEEIDEIREGGKIWQKVKQELVAEVKEGVSGADINRKAVEIFKKYEVEPAFFNYHDFPGHICVSVNDCIIHGVGNDTPLQKTDKITLDIGFKHKSVYIDSAVTVIVEPESNPEYQKFVNKCHKALWAGIKIAKSIKENKQVLKNGDIASAIEGLVRSWNDNKISLIDGYVGHTIGKALHQRPNVFNKGLKKGEGDILYPNRVICIEPMLLKQTTGEFAKGKNSYDIVSKVPGVFTCHWEHMVLIKEDGIEVLTATPEEIKEYLV</sequence>
<evidence type="ECO:0000313" key="3">
    <source>
        <dbReference type="Proteomes" id="UP000324831"/>
    </source>
</evidence>
<keyword evidence="2" id="KW-0378">Hydrolase</keyword>
<protein>
    <submittedName>
        <fullName evidence="2">Methionine aminopeptidase 1</fullName>
    </submittedName>
</protein>
<reference evidence="2 3" key="1">
    <citation type="submission" date="2019-01" db="EMBL/GenBank/DDBJ databases">
        <title>Draft genome sequences of Candidatus Mycoplasma haemohominis SWG34-3 identified from a patient with pyrexia, anemia and liver dysfunction.</title>
        <authorList>
            <person name="Sekizuka T."/>
            <person name="Hattori N."/>
            <person name="Katano H."/>
            <person name="Takuma T."/>
            <person name="Ito T."/>
            <person name="Arai N."/>
            <person name="Yanai R."/>
            <person name="Ishii S."/>
            <person name="Miura Y."/>
            <person name="Tokunaga T."/>
            <person name="Watanabe H."/>
            <person name="Nomura N."/>
            <person name="Eguchi J."/>
            <person name="Arai T."/>
            <person name="Hasegawa H."/>
            <person name="Nakamaki T."/>
            <person name="Wakita T."/>
            <person name="Niki Y."/>
            <person name="Kuroda M."/>
        </authorList>
    </citation>
    <scope>NUCLEOTIDE SEQUENCE [LARGE SCALE GENOMIC DNA]</scope>
    <source>
        <strain evidence="2">SWG34-3</strain>
    </source>
</reference>
<accession>A0A478FUF0</accession>
<dbReference type="AlphaFoldDB" id="A0A478FUF0"/>
<feature type="domain" description="Peptidase M24" evidence="1">
    <location>
        <begin position="16"/>
        <end position="256"/>
    </location>
</feature>
<dbReference type="PRINTS" id="PR00599">
    <property type="entry name" value="MAPEPTIDASE"/>
</dbReference>
<dbReference type="Proteomes" id="UP000324831">
    <property type="component" value="Unassembled WGS sequence"/>
</dbReference>
<proteinExistence type="predicted"/>
<dbReference type="SUPFAM" id="SSF55920">
    <property type="entry name" value="Creatinase/aminopeptidase"/>
    <property type="match status" value="1"/>
</dbReference>
<dbReference type="RefSeq" id="WP_246307740.1">
    <property type="nucleotide sequence ID" value="NZ_CACTIB010000016.1"/>
</dbReference>
<dbReference type="PANTHER" id="PTHR43330">
    <property type="entry name" value="METHIONINE AMINOPEPTIDASE"/>
    <property type="match status" value="1"/>
</dbReference>
<dbReference type="Gene3D" id="3.90.230.10">
    <property type="entry name" value="Creatinase/methionine aminopeptidase superfamily"/>
    <property type="match status" value="1"/>
</dbReference>
<keyword evidence="2" id="KW-0645">Protease</keyword>
<dbReference type="EMBL" id="BIMN01000006">
    <property type="protein sequence ID" value="GCE63956.1"/>
    <property type="molecule type" value="Genomic_DNA"/>
</dbReference>
<name>A0A478FUF0_9MOLU</name>
<dbReference type="PANTHER" id="PTHR43330:SF27">
    <property type="entry name" value="METHIONINE AMINOPEPTIDASE"/>
    <property type="match status" value="1"/>
</dbReference>